<name>A0A252BTL9_9PROT</name>
<evidence type="ECO:0000259" key="1">
    <source>
        <dbReference type="Pfam" id="PF07007"/>
    </source>
</evidence>
<dbReference type="Pfam" id="PF07007">
    <property type="entry name" value="LprI"/>
    <property type="match status" value="1"/>
</dbReference>
<accession>A0A252BTL9</accession>
<comment type="caution">
    <text evidence="2">The sequence shown here is derived from an EMBL/GenBank/DDBJ whole genome shotgun (WGS) entry which is preliminary data.</text>
</comment>
<dbReference type="PANTHER" id="PTHR39176">
    <property type="entry name" value="PERIPLASMIC PROTEIN-RELATED"/>
    <property type="match status" value="1"/>
</dbReference>
<dbReference type="PANTHER" id="PTHR39176:SF1">
    <property type="entry name" value="PERIPLASMIC PROTEIN"/>
    <property type="match status" value="1"/>
</dbReference>
<dbReference type="Gene3D" id="1.20.1270.180">
    <property type="match status" value="1"/>
</dbReference>
<evidence type="ECO:0000313" key="3">
    <source>
        <dbReference type="Proteomes" id="UP000194931"/>
    </source>
</evidence>
<feature type="domain" description="Lysozyme inhibitor LprI-like N-terminal" evidence="1">
    <location>
        <begin position="8"/>
        <end position="91"/>
    </location>
</feature>
<dbReference type="Proteomes" id="UP000194931">
    <property type="component" value="Unassembled WGS sequence"/>
</dbReference>
<gene>
    <name evidence="2" type="ORF">HK26_03570</name>
</gene>
<dbReference type="AlphaFoldDB" id="A0A252BTL9"/>
<organism evidence="2 3">
    <name type="scientific">Acetobacter okinawensis</name>
    <dbReference type="NCBI Taxonomy" id="1076594"/>
    <lineage>
        <taxon>Bacteria</taxon>
        <taxon>Pseudomonadati</taxon>
        <taxon>Pseudomonadota</taxon>
        <taxon>Alphaproteobacteria</taxon>
        <taxon>Acetobacterales</taxon>
        <taxon>Acetobacteraceae</taxon>
        <taxon>Acetobacter</taxon>
    </lineage>
</organism>
<keyword evidence="3" id="KW-1185">Reference proteome</keyword>
<evidence type="ECO:0000313" key="2">
    <source>
        <dbReference type="EMBL" id="OUJ12263.1"/>
    </source>
</evidence>
<protein>
    <recommendedName>
        <fullName evidence="1">Lysozyme inhibitor LprI-like N-terminal domain-containing protein</fullName>
    </recommendedName>
</protein>
<proteinExistence type="predicted"/>
<reference evidence="3" key="1">
    <citation type="submission" date="2014-06" db="EMBL/GenBank/DDBJ databases">
        <authorList>
            <person name="Winans N.J."/>
            <person name="Newell P.D."/>
            <person name="Douglas A.E."/>
        </authorList>
    </citation>
    <scope>NUCLEOTIDE SEQUENCE [LARGE SCALE GENOMIC DNA]</scope>
</reference>
<dbReference type="InterPro" id="IPR009739">
    <property type="entry name" value="LprI-like_N"/>
</dbReference>
<sequence length="98" mass="10864">MSTGDAAQGVNYAMIACMTHEDTQQDKQLNQAYKATMSRLGPAQKTALRESERAWIKNRSAPCDKKLAGEDGQMAQVDAAGCHLDETINRIIFIENYK</sequence>
<dbReference type="EMBL" id="JOPJ01000017">
    <property type="protein sequence ID" value="OUJ12263.1"/>
    <property type="molecule type" value="Genomic_DNA"/>
</dbReference>